<name>A0A6J4N7K3_9CYAN</name>
<gene>
    <name evidence="1" type="ORF">AVDCRST_MAG84-5040</name>
</gene>
<evidence type="ECO:0000313" key="1">
    <source>
        <dbReference type="EMBL" id="CAA9380490.1"/>
    </source>
</evidence>
<dbReference type="AlphaFoldDB" id="A0A6J4N7K3"/>
<dbReference type="EMBL" id="CADCTZ010001128">
    <property type="protein sequence ID" value="CAA9380490.1"/>
    <property type="molecule type" value="Genomic_DNA"/>
</dbReference>
<proteinExistence type="predicted"/>
<protein>
    <submittedName>
        <fullName evidence="1">Uncharacterized protein</fullName>
    </submittedName>
</protein>
<organism evidence="1">
    <name type="scientific">uncultured Microcoleus sp</name>
    <dbReference type="NCBI Taxonomy" id="259945"/>
    <lineage>
        <taxon>Bacteria</taxon>
        <taxon>Bacillati</taxon>
        <taxon>Cyanobacteriota</taxon>
        <taxon>Cyanophyceae</taxon>
        <taxon>Oscillatoriophycideae</taxon>
        <taxon>Oscillatoriales</taxon>
        <taxon>Microcoleaceae</taxon>
        <taxon>Microcoleus</taxon>
        <taxon>environmental samples</taxon>
    </lineage>
</organism>
<accession>A0A6J4N7K3</accession>
<sequence length="52" mass="5793">MALSQLRVGKFRFCQASLAIGGPEPMLDVVKETMEGKCDRFAYPDSLFPLNN</sequence>
<reference evidence="1" key="1">
    <citation type="submission" date="2020-02" db="EMBL/GenBank/DDBJ databases">
        <authorList>
            <person name="Meier V. D."/>
        </authorList>
    </citation>
    <scope>NUCLEOTIDE SEQUENCE</scope>
    <source>
        <strain evidence="1">AVDCRST_MAG84</strain>
    </source>
</reference>